<dbReference type="PANTHER" id="PTHR24221">
    <property type="entry name" value="ATP-BINDING CASSETTE SUB-FAMILY B"/>
    <property type="match status" value="1"/>
</dbReference>
<protein>
    <submittedName>
        <fullName evidence="10">ABC transporter ATP-binding protein</fullName>
    </submittedName>
</protein>
<evidence type="ECO:0000313" key="11">
    <source>
        <dbReference type="Proteomes" id="UP000664417"/>
    </source>
</evidence>
<comment type="subcellular location">
    <subcellularLocation>
        <location evidence="1">Cell membrane</location>
        <topology evidence="1">Multi-pass membrane protein</topology>
    </subcellularLocation>
</comment>
<feature type="transmembrane region" description="Helical" evidence="7">
    <location>
        <begin position="204"/>
        <end position="222"/>
    </location>
</feature>
<evidence type="ECO:0000256" key="7">
    <source>
        <dbReference type="SAM" id="Phobius"/>
    </source>
</evidence>
<keyword evidence="5 7" id="KW-1133">Transmembrane helix</keyword>
<dbReference type="InterPro" id="IPR039421">
    <property type="entry name" value="Type_1_exporter"/>
</dbReference>
<dbReference type="GO" id="GO:0034040">
    <property type="term" value="F:ATPase-coupled lipid transmembrane transporter activity"/>
    <property type="evidence" value="ECO:0007669"/>
    <property type="project" value="TreeGrafter"/>
</dbReference>
<dbReference type="SMART" id="SM00382">
    <property type="entry name" value="AAA"/>
    <property type="match status" value="1"/>
</dbReference>
<organism evidence="10 11">
    <name type="scientific">Acanthopleuribacter pedis</name>
    <dbReference type="NCBI Taxonomy" id="442870"/>
    <lineage>
        <taxon>Bacteria</taxon>
        <taxon>Pseudomonadati</taxon>
        <taxon>Acidobacteriota</taxon>
        <taxon>Holophagae</taxon>
        <taxon>Acanthopleuribacterales</taxon>
        <taxon>Acanthopleuribacteraceae</taxon>
        <taxon>Acanthopleuribacter</taxon>
    </lineage>
</organism>
<evidence type="ECO:0000256" key="6">
    <source>
        <dbReference type="ARBA" id="ARBA00023136"/>
    </source>
</evidence>
<comment type="caution">
    <text evidence="10">The sequence shown here is derived from an EMBL/GenBank/DDBJ whole genome shotgun (WGS) entry which is preliminary data.</text>
</comment>
<dbReference type="SUPFAM" id="SSF52540">
    <property type="entry name" value="P-loop containing nucleoside triphosphate hydrolases"/>
    <property type="match status" value="1"/>
</dbReference>
<feature type="transmembrane region" description="Helical" evidence="7">
    <location>
        <begin position="336"/>
        <end position="358"/>
    </location>
</feature>
<dbReference type="GO" id="GO:0005524">
    <property type="term" value="F:ATP binding"/>
    <property type="evidence" value="ECO:0007669"/>
    <property type="project" value="UniProtKB-KW"/>
</dbReference>
<dbReference type="RefSeq" id="WP_207856601.1">
    <property type="nucleotide sequence ID" value="NZ_JAFREP010000002.1"/>
</dbReference>
<proteinExistence type="predicted"/>
<dbReference type="InterPro" id="IPR027417">
    <property type="entry name" value="P-loop_NTPase"/>
</dbReference>
<dbReference type="AlphaFoldDB" id="A0A8J7Q5T5"/>
<evidence type="ECO:0000313" key="9">
    <source>
        <dbReference type="EMBL" id="MBO1317365.1"/>
    </source>
</evidence>
<keyword evidence="3" id="KW-0547">Nucleotide-binding</keyword>
<dbReference type="PROSITE" id="PS50893">
    <property type="entry name" value="ABC_TRANSPORTER_2"/>
    <property type="match status" value="1"/>
</dbReference>
<dbReference type="PANTHER" id="PTHR24221:SF654">
    <property type="entry name" value="ATP-BINDING CASSETTE SUB-FAMILY B MEMBER 6"/>
    <property type="match status" value="1"/>
</dbReference>
<keyword evidence="6 7" id="KW-0472">Membrane</keyword>
<evidence type="ECO:0000256" key="5">
    <source>
        <dbReference type="ARBA" id="ARBA00022989"/>
    </source>
</evidence>
<evidence type="ECO:0000256" key="3">
    <source>
        <dbReference type="ARBA" id="ARBA00022741"/>
    </source>
</evidence>
<dbReference type="InterPro" id="IPR003593">
    <property type="entry name" value="AAA+_ATPase"/>
</dbReference>
<feature type="domain" description="ABC transporter" evidence="8">
    <location>
        <begin position="513"/>
        <end position="711"/>
    </location>
</feature>
<evidence type="ECO:0000256" key="1">
    <source>
        <dbReference type="ARBA" id="ARBA00004651"/>
    </source>
</evidence>
<keyword evidence="11" id="KW-1185">Reference proteome</keyword>
<feature type="transmembrane region" description="Helical" evidence="7">
    <location>
        <begin position="242"/>
        <end position="259"/>
    </location>
</feature>
<dbReference type="GO" id="GO:0005886">
    <property type="term" value="C:plasma membrane"/>
    <property type="evidence" value="ECO:0007669"/>
    <property type="project" value="UniProtKB-SubCell"/>
</dbReference>
<accession>A0A8J7Q5T5</accession>
<evidence type="ECO:0000259" key="8">
    <source>
        <dbReference type="PROSITE" id="PS50893"/>
    </source>
</evidence>
<dbReference type="InterPro" id="IPR036640">
    <property type="entry name" value="ABC1_TM_sf"/>
</dbReference>
<dbReference type="Pfam" id="PF00005">
    <property type="entry name" value="ABC_tran"/>
    <property type="match status" value="1"/>
</dbReference>
<dbReference type="InterPro" id="IPR003439">
    <property type="entry name" value="ABC_transporter-like_ATP-bd"/>
</dbReference>
<dbReference type="Gene3D" id="3.40.50.300">
    <property type="entry name" value="P-loop containing nucleotide triphosphate hydrolases"/>
    <property type="match status" value="1"/>
</dbReference>
<feature type="transmembrane region" description="Helical" evidence="7">
    <location>
        <begin position="417"/>
        <end position="440"/>
    </location>
</feature>
<dbReference type="Gene3D" id="1.20.1560.10">
    <property type="entry name" value="ABC transporter type 1, transmembrane domain"/>
    <property type="match status" value="1"/>
</dbReference>
<dbReference type="GO" id="GO:0016887">
    <property type="term" value="F:ATP hydrolysis activity"/>
    <property type="evidence" value="ECO:0007669"/>
    <property type="project" value="InterPro"/>
</dbReference>
<name>A0A8J7Q5T5_9BACT</name>
<sequence length="712" mass="78552">MTPDELARHGWPAAELDNAVAALAAQSGLPQRLDAVTLDAAALAGNAEPVTNENLDRIIRQAAAGRGLQAERLSVGYGDVEDLLRFAGPALFVYPHENQPYLLALAGGNHRFLKVLSPDGRLLKVKTESVLPLFAWKVEAPFRVATEQLLHEAEIQGADRERIQQRLLKETLADSRIQSCWMLRLNDTAPLPARAAATRLGSRLALFLTTHFIQYFLLIQAWKWIGGASLTGQIDADTLWPWGLLLLSQIPLTMMTLWFQGTFNIGAAQILKQHLLQGALHLDADHLKKMGSGNFLARVLESDALESLVINGGLTALLCFVDLGFAAWVLAHGPQAGLLTALLPLWVGFGGMLIARYYHRCRHWTHLRLKQSHQLTEKMLGHRTRLIQEIPHQSHQQEDRFLAETLAAGKAMDRISLWLDLLLTRGWMVAALAALLPILFQPGLNPLGIAVSLGGILLAVRGFTQFNAGFTSLVQAWIAWREVRLLVAAPPDAVPIADPRTQQADTNPSGNLVNMRDIHFRHQRAQAAVLQNLHLQIKRGERILIEGPSGSGKSTFAAILAGLRDPNGGLLLLNGFDRATRRDQDWHRRIALVTQFHENHIFSASLAFNLLMGRAWPPQHADLQLADQICRELGLGDLLDRMPAGLQQMVGDTGWQLSHGEHARVCIARAILQEPELLILDESFAALDPETLTLAHTAISNRIDTLVLIAHP</sequence>
<evidence type="ECO:0000313" key="10">
    <source>
        <dbReference type="EMBL" id="MBO1318672.1"/>
    </source>
</evidence>
<dbReference type="EMBL" id="JAFREP010000002">
    <property type="protein sequence ID" value="MBO1317365.1"/>
    <property type="molecule type" value="Genomic_DNA"/>
</dbReference>
<evidence type="ECO:0000256" key="2">
    <source>
        <dbReference type="ARBA" id="ARBA00022692"/>
    </source>
</evidence>
<keyword evidence="2 7" id="KW-0812">Transmembrane</keyword>
<dbReference type="Proteomes" id="UP000664417">
    <property type="component" value="Unassembled WGS sequence"/>
</dbReference>
<dbReference type="SUPFAM" id="SSF90123">
    <property type="entry name" value="ABC transporter transmembrane region"/>
    <property type="match status" value="1"/>
</dbReference>
<dbReference type="CDD" id="cd03228">
    <property type="entry name" value="ABCC_MRP_Like"/>
    <property type="match status" value="1"/>
</dbReference>
<feature type="transmembrane region" description="Helical" evidence="7">
    <location>
        <begin position="308"/>
        <end position="330"/>
    </location>
</feature>
<keyword evidence="4 10" id="KW-0067">ATP-binding</keyword>
<dbReference type="EMBL" id="JAFREP010000006">
    <property type="protein sequence ID" value="MBO1318672.1"/>
    <property type="molecule type" value="Genomic_DNA"/>
</dbReference>
<reference evidence="10" key="1">
    <citation type="submission" date="2021-03" db="EMBL/GenBank/DDBJ databases">
        <authorList>
            <person name="Wang G."/>
        </authorList>
    </citation>
    <scope>NUCLEOTIDE SEQUENCE</scope>
    <source>
        <strain evidence="10">KCTC 12899</strain>
    </source>
</reference>
<gene>
    <name evidence="9" type="ORF">J3U88_02750</name>
    <name evidence="10" type="ORF">J3U88_09390</name>
</gene>
<evidence type="ECO:0000256" key="4">
    <source>
        <dbReference type="ARBA" id="ARBA00022840"/>
    </source>
</evidence>